<dbReference type="GO" id="GO:0005886">
    <property type="term" value="C:plasma membrane"/>
    <property type="evidence" value="ECO:0007669"/>
    <property type="project" value="UniProtKB-SubCell"/>
</dbReference>
<feature type="transmembrane region" description="Helical" evidence="7">
    <location>
        <begin position="54"/>
        <end position="75"/>
    </location>
</feature>
<evidence type="ECO:0000256" key="5">
    <source>
        <dbReference type="ARBA" id="ARBA00023136"/>
    </source>
</evidence>
<evidence type="ECO:0000256" key="4">
    <source>
        <dbReference type="ARBA" id="ARBA00022989"/>
    </source>
</evidence>
<feature type="compositionally biased region" description="Basic and acidic residues" evidence="6">
    <location>
        <begin position="319"/>
        <end position="332"/>
    </location>
</feature>
<gene>
    <name evidence="8" type="ORF">G3T38_19045</name>
</gene>
<dbReference type="AlphaFoldDB" id="A0A6P0HQ84"/>
<keyword evidence="4 7" id="KW-1133">Transmembrane helix</keyword>
<feature type="transmembrane region" description="Helical" evidence="7">
    <location>
        <begin position="206"/>
        <end position="229"/>
    </location>
</feature>
<evidence type="ECO:0000256" key="2">
    <source>
        <dbReference type="ARBA" id="ARBA00022475"/>
    </source>
</evidence>
<feature type="transmembrane region" description="Helical" evidence="7">
    <location>
        <begin position="164"/>
        <end position="186"/>
    </location>
</feature>
<feature type="region of interest" description="Disordered" evidence="6">
    <location>
        <begin position="312"/>
        <end position="332"/>
    </location>
</feature>
<evidence type="ECO:0000256" key="6">
    <source>
        <dbReference type="SAM" id="MobiDB-lite"/>
    </source>
</evidence>
<keyword evidence="2" id="KW-1003">Cell membrane</keyword>
<feature type="transmembrane region" description="Helical" evidence="7">
    <location>
        <begin position="124"/>
        <end position="144"/>
    </location>
</feature>
<dbReference type="PANTHER" id="PTHR30213:SF0">
    <property type="entry name" value="UPF0761 MEMBRANE PROTEIN YIHY"/>
    <property type="match status" value="1"/>
</dbReference>
<organism evidence="8 9">
    <name type="scientific">Nocardioides zeae</name>
    <dbReference type="NCBI Taxonomy" id="1457234"/>
    <lineage>
        <taxon>Bacteria</taxon>
        <taxon>Bacillati</taxon>
        <taxon>Actinomycetota</taxon>
        <taxon>Actinomycetes</taxon>
        <taxon>Propionibacteriales</taxon>
        <taxon>Nocardioidaceae</taxon>
        <taxon>Nocardioides</taxon>
    </lineage>
</organism>
<evidence type="ECO:0000313" key="8">
    <source>
        <dbReference type="EMBL" id="NEN80357.1"/>
    </source>
</evidence>
<dbReference type="RefSeq" id="WP_163774151.1">
    <property type="nucleotide sequence ID" value="NZ_JAAGXA010000018.1"/>
</dbReference>
<comment type="caution">
    <text evidence="8">The sequence shown here is derived from an EMBL/GenBank/DDBJ whole genome shotgun (WGS) entry which is preliminary data.</text>
</comment>
<accession>A0A6P0HQ84</accession>
<dbReference type="Proteomes" id="UP000468687">
    <property type="component" value="Unassembled WGS sequence"/>
</dbReference>
<evidence type="ECO:0000256" key="1">
    <source>
        <dbReference type="ARBA" id="ARBA00004651"/>
    </source>
</evidence>
<feature type="transmembrane region" description="Helical" evidence="7">
    <location>
        <begin position="241"/>
        <end position="266"/>
    </location>
</feature>
<keyword evidence="3 7" id="KW-0812">Transmembrane</keyword>
<keyword evidence="5 7" id="KW-0472">Membrane</keyword>
<evidence type="ECO:0000313" key="9">
    <source>
        <dbReference type="Proteomes" id="UP000468687"/>
    </source>
</evidence>
<sequence>MTTARTVPVTTELDGDELDADDAFHLLRRVGPRRVLAEAFVRFRYGDGFSSSRALALQATLAVVPFLLALTGLAADLDAERPSRVIAATVDAVSPGAGQDDALVDALAGADEEGDDSAELAGEIALGGGLLFSLLSMTVAMAQVERGTNRIYGIRRDRPAPAKYGRAAVLTAVLAAPVGLGFLLLVAGREFARAMETEYGWSDAAVLAWSVGRWPAGILLLVVTIALLLEKSPRRRQPALSWVAFGSAVTVVLVLVATAGLAAYVGLSGSFSTVYGPLAGIIALLLWAVMSSVAFFYGAAVCAQLEAIRAGDEEPAEPDPGRPHARTVGEHP</sequence>
<reference evidence="8 9" key="1">
    <citation type="journal article" date="2014" name="Int. J. Syst. Evol. Microbiol.">
        <title>Nocardioides zeae sp. nov., isolated from the stem of Zea mays.</title>
        <authorList>
            <person name="Glaeser S.P."/>
            <person name="McInroy J.A."/>
            <person name="Busse H.J."/>
            <person name="Kampfer P."/>
        </authorList>
    </citation>
    <scope>NUCLEOTIDE SEQUENCE [LARGE SCALE GENOMIC DNA]</scope>
    <source>
        <strain evidence="8 9">JCM 30728</strain>
    </source>
</reference>
<dbReference type="EMBL" id="JAAGXA010000018">
    <property type="protein sequence ID" value="NEN80357.1"/>
    <property type="molecule type" value="Genomic_DNA"/>
</dbReference>
<evidence type="ECO:0000256" key="7">
    <source>
        <dbReference type="SAM" id="Phobius"/>
    </source>
</evidence>
<evidence type="ECO:0000256" key="3">
    <source>
        <dbReference type="ARBA" id="ARBA00022692"/>
    </source>
</evidence>
<comment type="subcellular location">
    <subcellularLocation>
        <location evidence="1">Cell membrane</location>
        <topology evidence="1">Multi-pass membrane protein</topology>
    </subcellularLocation>
</comment>
<dbReference type="InterPro" id="IPR017039">
    <property type="entry name" value="Virul_fac_BrkB"/>
</dbReference>
<dbReference type="Pfam" id="PF03631">
    <property type="entry name" value="Virul_fac_BrkB"/>
    <property type="match status" value="1"/>
</dbReference>
<dbReference type="PIRSF" id="PIRSF035875">
    <property type="entry name" value="RNase_BN"/>
    <property type="match status" value="1"/>
</dbReference>
<keyword evidence="9" id="KW-1185">Reference proteome</keyword>
<proteinExistence type="predicted"/>
<protein>
    <submittedName>
        <fullName evidence="8">YihY/virulence factor BrkB family protein</fullName>
    </submittedName>
</protein>
<name>A0A6P0HQ84_9ACTN</name>
<dbReference type="PANTHER" id="PTHR30213">
    <property type="entry name" value="INNER MEMBRANE PROTEIN YHJD"/>
    <property type="match status" value="1"/>
</dbReference>
<feature type="transmembrane region" description="Helical" evidence="7">
    <location>
        <begin position="278"/>
        <end position="299"/>
    </location>
</feature>